<keyword evidence="2" id="KW-0233">DNA recombination</keyword>
<sequence length="472" mass="55450">MARQKQLISPSFADDDFCLVTLTVERKPEVDFVTDSQNLDYHVADKQTGEAFECRTKSRKSPVLMKSPFLCAPSGALVFPALIFMRSLASQTKDQKTLTTHAQALLLFYRWMRLNNRNIYDCFRDKENGVVYQFRDYLLENVKREVYDNNLKEVIIKGSYTASTCKAYVRTIIRFFSKLHHERIIQFSHDFVPFEFYFKRIPKKQQRSHHDKLSHIKDHYSTVVVETTELTKPFGQVQPIPSHHKLEPMLEDQKQTFYEYLNVYDSGFEHPDEIKNLMLYLATETGLRLEELVTFPASQIRLPSPGENTVSVKISELLNGCLTKFNKERTIEVPSKLMDKLFQYLTSNARSNAIKGAAFRHNVLFVKPSDGMPYATNTIQKHFEKLRGHIRIKNSDWYFTVHDMRATFATDWLYEQHTKRKVLFEILLDELKEIMGHEDTSSTEKYIKYMEDDQCWHEFSTRKNNYIKQAMG</sequence>
<evidence type="ECO:0000256" key="2">
    <source>
        <dbReference type="ARBA" id="ARBA00023172"/>
    </source>
</evidence>
<dbReference type="InterPro" id="IPR002104">
    <property type="entry name" value="Integrase_catalytic"/>
</dbReference>
<dbReference type="PANTHER" id="PTHR30349">
    <property type="entry name" value="PHAGE INTEGRASE-RELATED"/>
    <property type="match status" value="1"/>
</dbReference>
<dbReference type="InterPro" id="IPR013762">
    <property type="entry name" value="Integrase-like_cat_sf"/>
</dbReference>
<name>A0ABU9U8F5_9GAMM</name>
<dbReference type="RefSeq" id="WP_342884662.1">
    <property type="nucleotide sequence ID" value="NZ_JBBMQU010000063.1"/>
</dbReference>
<comment type="caution">
    <text evidence="4">The sequence shown here is derived from an EMBL/GenBank/DDBJ whole genome shotgun (WGS) entry which is preliminary data.</text>
</comment>
<dbReference type="Pfam" id="PF00589">
    <property type="entry name" value="Phage_integrase"/>
    <property type="match status" value="1"/>
</dbReference>
<accession>A0ABU9U8F5</accession>
<dbReference type="SUPFAM" id="SSF56349">
    <property type="entry name" value="DNA breaking-rejoining enzymes"/>
    <property type="match status" value="1"/>
</dbReference>
<proteinExistence type="predicted"/>
<keyword evidence="1" id="KW-0229">DNA integration</keyword>
<dbReference type="PANTHER" id="PTHR30349:SF64">
    <property type="entry name" value="PROPHAGE INTEGRASE INTD-RELATED"/>
    <property type="match status" value="1"/>
</dbReference>
<dbReference type="EMBL" id="JBBMQU010000063">
    <property type="protein sequence ID" value="MEM5553092.1"/>
    <property type="molecule type" value="Genomic_DNA"/>
</dbReference>
<gene>
    <name evidence="4" type="ORF">WNY63_20445</name>
</gene>
<reference evidence="4 5" key="1">
    <citation type="submission" date="2024-03" db="EMBL/GenBank/DDBJ databases">
        <title>Community enrichment and isolation of bacterial strains for fucoidan degradation.</title>
        <authorList>
            <person name="Sichert A."/>
        </authorList>
    </citation>
    <scope>NUCLEOTIDE SEQUENCE [LARGE SCALE GENOMIC DNA]</scope>
    <source>
        <strain evidence="4 5">AS81</strain>
    </source>
</reference>
<dbReference type="Proteomes" id="UP001388366">
    <property type="component" value="Unassembled WGS sequence"/>
</dbReference>
<organism evidence="4 5">
    <name type="scientific">Pseudoalteromonas neustonica</name>
    <dbReference type="NCBI Taxonomy" id="1840331"/>
    <lineage>
        <taxon>Bacteria</taxon>
        <taxon>Pseudomonadati</taxon>
        <taxon>Pseudomonadota</taxon>
        <taxon>Gammaproteobacteria</taxon>
        <taxon>Alteromonadales</taxon>
        <taxon>Pseudoalteromonadaceae</taxon>
        <taxon>Pseudoalteromonas</taxon>
    </lineage>
</organism>
<dbReference type="InterPro" id="IPR050090">
    <property type="entry name" value="Tyrosine_recombinase_XerCD"/>
</dbReference>
<feature type="domain" description="Tyr recombinase" evidence="3">
    <location>
        <begin position="244"/>
        <end position="459"/>
    </location>
</feature>
<dbReference type="InterPro" id="IPR011010">
    <property type="entry name" value="DNA_brk_join_enz"/>
</dbReference>
<evidence type="ECO:0000313" key="5">
    <source>
        <dbReference type="Proteomes" id="UP001388366"/>
    </source>
</evidence>
<evidence type="ECO:0000256" key="1">
    <source>
        <dbReference type="ARBA" id="ARBA00022908"/>
    </source>
</evidence>
<evidence type="ECO:0000313" key="4">
    <source>
        <dbReference type="EMBL" id="MEM5553092.1"/>
    </source>
</evidence>
<dbReference type="Gene3D" id="1.10.443.10">
    <property type="entry name" value="Intergrase catalytic core"/>
    <property type="match status" value="1"/>
</dbReference>
<protein>
    <submittedName>
        <fullName evidence="4">Site-specific integrase</fullName>
    </submittedName>
</protein>
<evidence type="ECO:0000259" key="3">
    <source>
        <dbReference type="PROSITE" id="PS51898"/>
    </source>
</evidence>
<dbReference type="PROSITE" id="PS51898">
    <property type="entry name" value="TYR_RECOMBINASE"/>
    <property type="match status" value="1"/>
</dbReference>
<keyword evidence="5" id="KW-1185">Reference proteome</keyword>
<dbReference type="CDD" id="cd00397">
    <property type="entry name" value="DNA_BRE_C"/>
    <property type="match status" value="1"/>
</dbReference>